<keyword evidence="3" id="KW-1185">Reference proteome</keyword>
<gene>
    <name evidence="2" type="ORF">E2C01_070747</name>
</gene>
<name>A0A5B7I4F9_PORTR</name>
<dbReference type="EMBL" id="VSRR010043126">
    <property type="protein sequence ID" value="MPC76337.1"/>
    <property type="molecule type" value="Genomic_DNA"/>
</dbReference>
<dbReference type="Proteomes" id="UP000324222">
    <property type="component" value="Unassembled WGS sequence"/>
</dbReference>
<proteinExistence type="predicted"/>
<evidence type="ECO:0000256" key="1">
    <source>
        <dbReference type="SAM" id="MobiDB-lite"/>
    </source>
</evidence>
<evidence type="ECO:0000313" key="2">
    <source>
        <dbReference type="EMBL" id="MPC76337.1"/>
    </source>
</evidence>
<accession>A0A5B7I4F9</accession>
<organism evidence="2 3">
    <name type="scientific">Portunus trituberculatus</name>
    <name type="common">Swimming crab</name>
    <name type="synonym">Neptunus trituberculatus</name>
    <dbReference type="NCBI Taxonomy" id="210409"/>
    <lineage>
        <taxon>Eukaryota</taxon>
        <taxon>Metazoa</taxon>
        <taxon>Ecdysozoa</taxon>
        <taxon>Arthropoda</taxon>
        <taxon>Crustacea</taxon>
        <taxon>Multicrustacea</taxon>
        <taxon>Malacostraca</taxon>
        <taxon>Eumalacostraca</taxon>
        <taxon>Eucarida</taxon>
        <taxon>Decapoda</taxon>
        <taxon>Pleocyemata</taxon>
        <taxon>Brachyura</taxon>
        <taxon>Eubrachyura</taxon>
        <taxon>Portunoidea</taxon>
        <taxon>Portunidae</taxon>
        <taxon>Portuninae</taxon>
        <taxon>Portunus</taxon>
    </lineage>
</organism>
<dbReference type="AlphaFoldDB" id="A0A5B7I4F9"/>
<sequence length="140" mass="15190">MVQQPPSYAPIKDAPAAKAQIIHSTLLFFPKTKTTPPCSSHADQDAPPQPARQAQVRGGSLCPHGHTDTLLQVGQAAPLPFPARLPAFHPSRLPISLPSRSPTRLATAAVRYTCAANSTPSPIGHHHHYQHHSQLHLHHY</sequence>
<feature type="region of interest" description="Disordered" evidence="1">
    <location>
        <begin position="33"/>
        <end position="63"/>
    </location>
</feature>
<evidence type="ECO:0000313" key="3">
    <source>
        <dbReference type="Proteomes" id="UP000324222"/>
    </source>
</evidence>
<reference evidence="2 3" key="1">
    <citation type="submission" date="2019-05" db="EMBL/GenBank/DDBJ databases">
        <title>Another draft genome of Portunus trituberculatus and its Hox gene families provides insights of decapod evolution.</title>
        <authorList>
            <person name="Jeong J.-H."/>
            <person name="Song I."/>
            <person name="Kim S."/>
            <person name="Choi T."/>
            <person name="Kim D."/>
            <person name="Ryu S."/>
            <person name="Kim W."/>
        </authorList>
    </citation>
    <scope>NUCLEOTIDE SEQUENCE [LARGE SCALE GENOMIC DNA]</scope>
    <source>
        <tissue evidence="2">Muscle</tissue>
    </source>
</reference>
<comment type="caution">
    <text evidence="2">The sequence shown here is derived from an EMBL/GenBank/DDBJ whole genome shotgun (WGS) entry which is preliminary data.</text>
</comment>
<protein>
    <submittedName>
        <fullName evidence="2">Uncharacterized protein</fullName>
    </submittedName>
</protein>